<dbReference type="EMBL" id="ANMU01000044">
    <property type="protein sequence ID" value="EMJ83432.1"/>
    <property type="molecule type" value="Genomic_DNA"/>
</dbReference>
<gene>
    <name evidence="1" type="ORF">LEP1GSC016_1376</name>
</gene>
<organism evidence="1 2">
    <name type="scientific">Leptospira borgpetersenii serovar Hardjo-bovis str. Sponselee</name>
    <dbReference type="NCBI Taxonomy" id="1303729"/>
    <lineage>
        <taxon>Bacteria</taxon>
        <taxon>Pseudomonadati</taxon>
        <taxon>Spirochaetota</taxon>
        <taxon>Spirochaetia</taxon>
        <taxon>Leptospirales</taxon>
        <taxon>Leptospiraceae</taxon>
        <taxon>Leptospira</taxon>
    </lineage>
</organism>
<reference evidence="1 2" key="1">
    <citation type="submission" date="2013-01" db="EMBL/GenBank/DDBJ databases">
        <authorList>
            <person name="Harkins D.M."/>
            <person name="Durkin A.S."/>
            <person name="Brinkac L.M."/>
            <person name="Haft D.H."/>
            <person name="Selengut J.D."/>
            <person name="Sanka R."/>
            <person name="DePew J."/>
            <person name="Purushe J."/>
            <person name="Galloway R.L."/>
            <person name="Vinetz J.M."/>
            <person name="Sutton G.G."/>
            <person name="Nierman W.C."/>
            <person name="Fouts D.E."/>
        </authorList>
    </citation>
    <scope>NUCLEOTIDE SEQUENCE [LARGE SCALE GENOMIC DNA]</scope>
    <source>
        <strain evidence="1 2">Sponselee CDC</strain>
    </source>
</reference>
<accession>M6BUL6</accession>
<sequence>MSSWSPTFASKGGAPVNKLYERNVMRYFVFSYNLLWNTICRTIRKLGEYLSKDRHSRSETA</sequence>
<proteinExistence type="predicted"/>
<evidence type="ECO:0000313" key="1">
    <source>
        <dbReference type="EMBL" id="EMJ83432.1"/>
    </source>
</evidence>
<evidence type="ECO:0000313" key="2">
    <source>
        <dbReference type="Proteomes" id="UP000011873"/>
    </source>
</evidence>
<comment type="caution">
    <text evidence="1">The sequence shown here is derived from an EMBL/GenBank/DDBJ whole genome shotgun (WGS) entry which is preliminary data.</text>
</comment>
<dbReference type="AlphaFoldDB" id="M6BUL6"/>
<protein>
    <submittedName>
        <fullName evidence="1">Uncharacterized protein</fullName>
    </submittedName>
</protein>
<name>M6BUL6_LEPBO</name>
<dbReference type="Proteomes" id="UP000011873">
    <property type="component" value="Unassembled WGS sequence"/>
</dbReference>